<protein>
    <submittedName>
        <fullName evidence="1">DUF2785 domain-containing protein</fullName>
    </submittedName>
</protein>
<dbReference type="RefSeq" id="WP_153402172.1">
    <property type="nucleotide sequence ID" value="NZ_ML762426.1"/>
</dbReference>
<dbReference type="AlphaFoldDB" id="A0A7C8GU72"/>
<dbReference type="InterPro" id="IPR021247">
    <property type="entry name" value="DUF2785"/>
</dbReference>
<comment type="caution">
    <text evidence="1">The sequence shown here is derived from an EMBL/GenBank/DDBJ whole genome shotgun (WGS) entry which is preliminary data.</text>
</comment>
<reference evidence="1 2" key="1">
    <citation type="submission" date="2019-10" db="EMBL/GenBank/DDBJ databases">
        <title>Gracilibacillus sp. nov. isolated from rice seeds.</title>
        <authorList>
            <person name="He S."/>
        </authorList>
    </citation>
    <scope>NUCLEOTIDE SEQUENCE [LARGE SCALE GENOMIC DNA]</scope>
    <source>
        <strain evidence="1 2">TD8</strain>
    </source>
</reference>
<dbReference type="OrthoDB" id="7619731at2"/>
<evidence type="ECO:0000313" key="2">
    <source>
        <dbReference type="Proteomes" id="UP000480246"/>
    </source>
</evidence>
<keyword evidence="2" id="KW-1185">Reference proteome</keyword>
<sequence>MTLKSRLKRCDLDADNDKLDLLIEEMLNNIGSTDSELRDQLIYQTFGNLIMENYLSKEQEIHILEGCRKRLFYQIGVKNDDSVFTRSFSALVIVLILEKDTVNRNLADELVLKVIEDSICYVKLEEDVRGFVQDKGWAHSVAHGADLLTAAVNHPCFTIGYTSECLDALKAALFKQKENNLPFIDDEDERLVFVMEALITKGASEDKLISWIKEISETLHHFLESEDFYPGFLMKKSDVIHFFRSCYFRLLYKNQFPELTRSIACVLEQWHMRLYQSND</sequence>
<dbReference type="EMBL" id="WEID01000028">
    <property type="protein sequence ID" value="KAB8138075.1"/>
    <property type="molecule type" value="Genomic_DNA"/>
</dbReference>
<gene>
    <name evidence="1" type="ORF">F9U64_06410</name>
</gene>
<dbReference type="Proteomes" id="UP000480246">
    <property type="component" value="Unassembled WGS sequence"/>
</dbReference>
<name>A0A7C8GU72_9BACI</name>
<evidence type="ECO:0000313" key="1">
    <source>
        <dbReference type="EMBL" id="KAB8138075.1"/>
    </source>
</evidence>
<accession>A0A7C8GU72</accession>
<dbReference type="Pfam" id="PF10978">
    <property type="entry name" value="DUF2785"/>
    <property type="match status" value="1"/>
</dbReference>
<proteinExistence type="predicted"/>
<organism evidence="1 2">
    <name type="scientific">Gracilibacillus oryzae</name>
    <dbReference type="NCBI Taxonomy" id="1672701"/>
    <lineage>
        <taxon>Bacteria</taxon>
        <taxon>Bacillati</taxon>
        <taxon>Bacillota</taxon>
        <taxon>Bacilli</taxon>
        <taxon>Bacillales</taxon>
        <taxon>Bacillaceae</taxon>
        <taxon>Gracilibacillus</taxon>
    </lineage>
</organism>